<reference evidence="2" key="3">
    <citation type="journal article" date="2017" name="Nature">
        <title>Genome sequence of the progenitor of the wheat D genome Aegilops tauschii.</title>
        <authorList>
            <person name="Luo M.C."/>
            <person name="Gu Y.Q."/>
            <person name="Puiu D."/>
            <person name="Wang H."/>
            <person name="Twardziok S.O."/>
            <person name="Deal K.R."/>
            <person name="Huo N."/>
            <person name="Zhu T."/>
            <person name="Wang L."/>
            <person name="Wang Y."/>
            <person name="McGuire P.E."/>
            <person name="Liu S."/>
            <person name="Long H."/>
            <person name="Ramasamy R.K."/>
            <person name="Rodriguez J.C."/>
            <person name="Van S.L."/>
            <person name="Yuan L."/>
            <person name="Wang Z."/>
            <person name="Xia Z."/>
            <person name="Xiao L."/>
            <person name="Anderson O.D."/>
            <person name="Ouyang S."/>
            <person name="Liang Y."/>
            <person name="Zimin A.V."/>
            <person name="Pertea G."/>
            <person name="Qi P."/>
            <person name="Bennetzen J.L."/>
            <person name="Dai X."/>
            <person name="Dawson M.W."/>
            <person name="Muller H.G."/>
            <person name="Kugler K."/>
            <person name="Rivarola-Duarte L."/>
            <person name="Spannagl M."/>
            <person name="Mayer K.F.X."/>
            <person name="Lu F.H."/>
            <person name="Bevan M.W."/>
            <person name="Leroy P."/>
            <person name="Li P."/>
            <person name="You F.M."/>
            <person name="Sun Q."/>
            <person name="Liu Z."/>
            <person name="Lyons E."/>
            <person name="Wicker T."/>
            <person name="Salzberg S.L."/>
            <person name="Devos K.M."/>
            <person name="Dvorak J."/>
        </authorList>
    </citation>
    <scope>NUCLEOTIDE SEQUENCE [LARGE SCALE GENOMIC DNA]</scope>
    <source>
        <strain evidence="2">cv. AL8/78</strain>
    </source>
</reference>
<dbReference type="Proteomes" id="UP000015105">
    <property type="component" value="Chromosome 2D"/>
</dbReference>
<dbReference type="AlphaFoldDB" id="A0A453BHY2"/>
<evidence type="ECO:0000256" key="1">
    <source>
        <dbReference type="SAM" id="Phobius"/>
    </source>
</evidence>
<evidence type="ECO:0000313" key="2">
    <source>
        <dbReference type="EnsemblPlants" id="AET2Gv20514400.51"/>
    </source>
</evidence>
<reference evidence="3" key="2">
    <citation type="journal article" date="2017" name="Nat. Plants">
        <title>The Aegilops tauschii genome reveals multiple impacts of transposons.</title>
        <authorList>
            <person name="Zhao G."/>
            <person name="Zou C."/>
            <person name="Li K."/>
            <person name="Wang K."/>
            <person name="Li T."/>
            <person name="Gao L."/>
            <person name="Zhang X."/>
            <person name="Wang H."/>
            <person name="Yang Z."/>
            <person name="Liu X."/>
            <person name="Jiang W."/>
            <person name="Mao L."/>
            <person name="Kong X."/>
            <person name="Jiao Y."/>
            <person name="Jia J."/>
        </authorList>
    </citation>
    <scope>NUCLEOTIDE SEQUENCE [LARGE SCALE GENOMIC DNA]</scope>
    <source>
        <strain evidence="3">cv. AL8/78</strain>
    </source>
</reference>
<sequence length="76" mass="8582">MWAAVAKSLCCTSANSVGVIHSPPDCLLLIIATSSVYSHLTIIFTDFLNVWLILLYLLGLCYERKMKFKEFNLELV</sequence>
<dbReference type="EnsemblPlants" id="AET2Gv20514400.51">
    <property type="protein sequence ID" value="AET2Gv20514400.51"/>
    <property type="gene ID" value="AET2Gv20514400"/>
</dbReference>
<keyword evidence="3" id="KW-1185">Reference proteome</keyword>
<feature type="transmembrane region" description="Helical" evidence="1">
    <location>
        <begin position="40"/>
        <end position="62"/>
    </location>
</feature>
<keyword evidence="1" id="KW-0812">Transmembrane</keyword>
<reference evidence="2" key="4">
    <citation type="submission" date="2019-03" db="UniProtKB">
        <authorList>
            <consortium name="EnsemblPlants"/>
        </authorList>
    </citation>
    <scope>IDENTIFICATION</scope>
</reference>
<proteinExistence type="predicted"/>
<protein>
    <submittedName>
        <fullName evidence="2">Uncharacterized protein</fullName>
    </submittedName>
</protein>
<keyword evidence="1" id="KW-1133">Transmembrane helix</keyword>
<keyword evidence="1" id="KW-0472">Membrane</keyword>
<accession>A0A453BHY2</accession>
<evidence type="ECO:0000313" key="3">
    <source>
        <dbReference type="Proteomes" id="UP000015105"/>
    </source>
</evidence>
<reference evidence="2" key="5">
    <citation type="journal article" date="2021" name="G3 (Bethesda)">
        <title>Aegilops tauschii genome assembly Aet v5.0 features greater sequence contiguity and improved annotation.</title>
        <authorList>
            <person name="Wang L."/>
            <person name="Zhu T."/>
            <person name="Rodriguez J.C."/>
            <person name="Deal K.R."/>
            <person name="Dubcovsky J."/>
            <person name="McGuire P.E."/>
            <person name="Lux T."/>
            <person name="Spannagl M."/>
            <person name="Mayer K.F.X."/>
            <person name="Baldrich P."/>
            <person name="Meyers B.C."/>
            <person name="Huo N."/>
            <person name="Gu Y.Q."/>
            <person name="Zhou H."/>
            <person name="Devos K.M."/>
            <person name="Bennetzen J.L."/>
            <person name="Unver T."/>
            <person name="Budak H."/>
            <person name="Gulick P.J."/>
            <person name="Galiba G."/>
            <person name="Kalapos B."/>
            <person name="Nelson D.R."/>
            <person name="Li P."/>
            <person name="You F.M."/>
            <person name="Luo M.C."/>
            <person name="Dvorak J."/>
        </authorList>
    </citation>
    <scope>NUCLEOTIDE SEQUENCE [LARGE SCALE GENOMIC DNA]</scope>
    <source>
        <strain evidence="2">cv. AL8/78</strain>
    </source>
</reference>
<organism evidence="2 3">
    <name type="scientific">Aegilops tauschii subsp. strangulata</name>
    <name type="common">Goatgrass</name>
    <dbReference type="NCBI Taxonomy" id="200361"/>
    <lineage>
        <taxon>Eukaryota</taxon>
        <taxon>Viridiplantae</taxon>
        <taxon>Streptophyta</taxon>
        <taxon>Embryophyta</taxon>
        <taxon>Tracheophyta</taxon>
        <taxon>Spermatophyta</taxon>
        <taxon>Magnoliopsida</taxon>
        <taxon>Liliopsida</taxon>
        <taxon>Poales</taxon>
        <taxon>Poaceae</taxon>
        <taxon>BOP clade</taxon>
        <taxon>Pooideae</taxon>
        <taxon>Triticodae</taxon>
        <taxon>Triticeae</taxon>
        <taxon>Triticinae</taxon>
        <taxon>Aegilops</taxon>
    </lineage>
</organism>
<reference evidence="3" key="1">
    <citation type="journal article" date="2014" name="Science">
        <title>Ancient hybridizations among the ancestral genomes of bread wheat.</title>
        <authorList>
            <consortium name="International Wheat Genome Sequencing Consortium,"/>
            <person name="Marcussen T."/>
            <person name="Sandve S.R."/>
            <person name="Heier L."/>
            <person name="Spannagl M."/>
            <person name="Pfeifer M."/>
            <person name="Jakobsen K.S."/>
            <person name="Wulff B.B."/>
            <person name="Steuernagel B."/>
            <person name="Mayer K.F."/>
            <person name="Olsen O.A."/>
        </authorList>
    </citation>
    <scope>NUCLEOTIDE SEQUENCE [LARGE SCALE GENOMIC DNA]</scope>
    <source>
        <strain evidence="3">cv. AL8/78</strain>
    </source>
</reference>
<name>A0A453BHY2_AEGTS</name>
<dbReference type="Gramene" id="AET2Gv20514400.51">
    <property type="protein sequence ID" value="AET2Gv20514400.51"/>
    <property type="gene ID" value="AET2Gv20514400"/>
</dbReference>